<evidence type="ECO:0000313" key="3">
    <source>
        <dbReference type="Proteomes" id="UP000186351"/>
    </source>
</evidence>
<accession>A0A1Z2XFV4</accession>
<dbReference type="EMBL" id="CP015402">
    <property type="protein sequence ID" value="ANU64884.2"/>
    <property type="molecule type" value="Genomic_DNA"/>
</dbReference>
<dbReference type="STRING" id="1796646.A4V02_13250"/>
<dbReference type="KEGG" id="pary:A4V02_13250"/>
<name>A0A1B1SDF5_9BACT</name>
<dbReference type="OrthoDB" id="5242612at2"/>
<dbReference type="Pfam" id="PF08291">
    <property type="entry name" value="Peptidase_M15_3"/>
    <property type="match status" value="1"/>
</dbReference>
<evidence type="ECO:0000259" key="1">
    <source>
        <dbReference type="Pfam" id="PF08291"/>
    </source>
</evidence>
<dbReference type="AlphaFoldDB" id="A0A1B1SDF5"/>
<evidence type="ECO:0000313" key="2">
    <source>
        <dbReference type="EMBL" id="ANU64884.2"/>
    </source>
</evidence>
<dbReference type="Proteomes" id="UP000186351">
    <property type="component" value="Chromosome"/>
</dbReference>
<dbReference type="InterPro" id="IPR009045">
    <property type="entry name" value="Zn_M74/Hedgehog-like"/>
</dbReference>
<feature type="domain" description="Peptidase M15A C-terminal" evidence="1">
    <location>
        <begin position="28"/>
        <end position="141"/>
    </location>
</feature>
<dbReference type="GeneID" id="65537843"/>
<proteinExistence type="predicted"/>
<accession>A0A1B1SDF5</accession>
<protein>
    <recommendedName>
        <fullName evidence="1">Peptidase M15A C-terminal domain-containing protein</fullName>
    </recommendedName>
</protein>
<keyword evidence="3" id="KW-1185">Reference proteome</keyword>
<sequence>MNKNTLIALSVVAAEAVVPLDAKEAASHFTIRELTHSATARRLGIDNTPPPQAVEAMYRLINDVLEPARIQYGSPIYVNSGYRCKALNKAVGGAERSYHLAGRAADLTTGSIEGNRRLYEILCTLPHRELILERGGIWIHVAW</sequence>
<dbReference type="SUPFAM" id="SSF55166">
    <property type="entry name" value="Hedgehog/DD-peptidase"/>
    <property type="match status" value="1"/>
</dbReference>
<dbReference type="RefSeq" id="WP_084274164.1">
    <property type="nucleotide sequence ID" value="NZ_CAJTAP010000027.1"/>
</dbReference>
<gene>
    <name evidence="2" type="ORF">A4V02_13250</name>
</gene>
<organism evidence="2 3">
    <name type="scientific">Muribaculum intestinale</name>
    <dbReference type="NCBI Taxonomy" id="1796646"/>
    <lineage>
        <taxon>Bacteria</taxon>
        <taxon>Pseudomonadati</taxon>
        <taxon>Bacteroidota</taxon>
        <taxon>Bacteroidia</taxon>
        <taxon>Bacteroidales</taxon>
        <taxon>Muribaculaceae</taxon>
        <taxon>Muribaculum</taxon>
    </lineage>
</organism>
<dbReference type="InterPro" id="IPR013230">
    <property type="entry name" value="Peptidase_M15A_C"/>
</dbReference>
<reference evidence="3" key="1">
    <citation type="submission" date="2016-04" db="EMBL/GenBank/DDBJ databases">
        <title>Complete Genome Sequences of Twelve Strains of a Stable Defined Moderately Diverse Mouse Microbiota 2 (sDMDMm2).</title>
        <authorList>
            <person name="Uchimura Y."/>
            <person name="Wyss M."/>
            <person name="Brugiroux S."/>
            <person name="Limenitakis J.P."/>
            <person name="Stecher B."/>
            <person name="McCoy K.D."/>
            <person name="Macpherson A.J."/>
        </authorList>
    </citation>
    <scope>NUCLEOTIDE SEQUENCE [LARGE SCALE GENOMIC DNA]</scope>
    <source>
        <strain evidence="3">YL27</strain>
    </source>
</reference>
<dbReference type="Gene3D" id="3.30.1380.10">
    <property type="match status" value="1"/>
</dbReference>